<dbReference type="PANTHER" id="PTHR21266">
    <property type="entry name" value="IRON-SULFUR DOMAIN CONTAINING PROTEIN"/>
    <property type="match status" value="1"/>
</dbReference>
<sequence>MSLFCQSLVLLLLHLVASAAAMLRVLLPGRPIRAAALASAATPEVRVPDYAAFDWMKHWYPVMWSRDAPLDKPTRLTLFDTDYAVVLRSDGSPPLALLDVCPHRLAALSEGRLTEQGFLQCAYHGWAFDGEGSCKAIPQRPTGGTRPSSACAQAVNAVESQGIVWLNPAPRGTPGLAAVPRVPQMDDPKYRWTPAVRDMPVDYSLLVQNILDPDHGLFAHQAPSFDLYSATAAEPLNVTIFSTGAGELTIEARVAAKPKLTAKRTSSQKSPEVKGINRFTLPSSITTYREDEDGETNFLACFFVSPTGVGRSRFMAAGVSKGPAVPRWLLHVFLNNFLDQDTFLLATQQPHVLREELDRYLAMQTDSSGNAANRSIKAASLHQLRRKLFQYRSPTEKLLLEVSRFLDETVPRMPNRYKTKTLFQRALRPRHVVLDRYAQHTSICPDSRAASDRLKAGRNMACILALAGLSHASGCSRSLLKGALAASFGLALLGLAAHLLEKQFHFCYDERKRNADLANIPTVFADDRLQ</sequence>
<dbReference type="Proteomes" id="UP001515480">
    <property type="component" value="Unassembled WGS sequence"/>
</dbReference>
<keyword evidence="9" id="KW-1133">Transmembrane helix</keyword>
<evidence type="ECO:0000313" key="16">
    <source>
        <dbReference type="EMBL" id="KAL1523200.1"/>
    </source>
</evidence>
<keyword evidence="13" id="KW-0472">Membrane</keyword>
<proteinExistence type="predicted"/>
<dbReference type="InterPro" id="IPR050584">
    <property type="entry name" value="Cholesterol_7-desaturase"/>
</dbReference>
<evidence type="ECO:0000256" key="13">
    <source>
        <dbReference type="ARBA" id="ARBA00023136"/>
    </source>
</evidence>
<keyword evidence="5" id="KW-0812">Transmembrane</keyword>
<feature type="domain" description="Rieske" evidence="15">
    <location>
        <begin position="59"/>
        <end position="166"/>
    </location>
</feature>
<dbReference type="Pfam" id="PF00355">
    <property type="entry name" value="Rieske"/>
    <property type="match status" value="1"/>
</dbReference>
<dbReference type="Gene3D" id="3.90.380.10">
    <property type="entry name" value="Naphthalene 1,2-dioxygenase Alpha Subunit, Chain A, domain 1"/>
    <property type="match status" value="1"/>
</dbReference>
<keyword evidence="14" id="KW-0732">Signal</keyword>
<dbReference type="GO" id="GO:0051537">
    <property type="term" value="F:2 iron, 2 sulfur cluster binding"/>
    <property type="evidence" value="ECO:0007669"/>
    <property type="project" value="UniProtKB-KW"/>
</dbReference>
<dbReference type="AlphaFoldDB" id="A0AB34JMB0"/>
<evidence type="ECO:0000256" key="9">
    <source>
        <dbReference type="ARBA" id="ARBA00022989"/>
    </source>
</evidence>
<dbReference type="SUPFAM" id="SSF50022">
    <property type="entry name" value="ISP domain"/>
    <property type="match status" value="1"/>
</dbReference>
<keyword evidence="6" id="KW-0001">2Fe-2S</keyword>
<evidence type="ECO:0000313" key="17">
    <source>
        <dbReference type="Proteomes" id="UP001515480"/>
    </source>
</evidence>
<dbReference type="PANTHER" id="PTHR21266:SF32">
    <property type="entry name" value="CHOLESTEROL 7-DESATURASE NVD"/>
    <property type="match status" value="1"/>
</dbReference>
<feature type="signal peptide" evidence="14">
    <location>
        <begin position="1"/>
        <end position="19"/>
    </location>
</feature>
<evidence type="ECO:0000256" key="4">
    <source>
        <dbReference type="ARBA" id="ARBA00022640"/>
    </source>
</evidence>
<evidence type="ECO:0000256" key="2">
    <source>
        <dbReference type="ARBA" id="ARBA00004370"/>
    </source>
</evidence>
<dbReference type="SUPFAM" id="SSF55961">
    <property type="entry name" value="Bet v1-like"/>
    <property type="match status" value="1"/>
</dbReference>
<dbReference type="EMBL" id="JBGBPQ010000006">
    <property type="protein sequence ID" value="KAL1523200.1"/>
    <property type="molecule type" value="Genomic_DNA"/>
</dbReference>
<protein>
    <recommendedName>
        <fullName evidence="15">Rieske domain-containing protein</fullName>
    </recommendedName>
</protein>
<evidence type="ECO:0000256" key="1">
    <source>
        <dbReference type="ARBA" id="ARBA00004229"/>
    </source>
</evidence>
<dbReference type="InterPro" id="IPR036922">
    <property type="entry name" value="Rieske_2Fe-2S_sf"/>
</dbReference>
<evidence type="ECO:0000256" key="5">
    <source>
        <dbReference type="ARBA" id="ARBA00022692"/>
    </source>
</evidence>
<evidence type="ECO:0000256" key="11">
    <source>
        <dbReference type="ARBA" id="ARBA00023004"/>
    </source>
</evidence>
<dbReference type="PROSITE" id="PS51296">
    <property type="entry name" value="RIESKE"/>
    <property type="match status" value="1"/>
</dbReference>
<dbReference type="InterPro" id="IPR017941">
    <property type="entry name" value="Rieske_2Fe-2S"/>
</dbReference>
<dbReference type="GO" id="GO:0009507">
    <property type="term" value="C:chloroplast"/>
    <property type="evidence" value="ECO:0007669"/>
    <property type="project" value="UniProtKB-SubCell"/>
</dbReference>
<dbReference type="GO" id="GO:0010277">
    <property type="term" value="F:chlorophyllide a oxygenase activity"/>
    <property type="evidence" value="ECO:0007669"/>
    <property type="project" value="InterPro"/>
</dbReference>
<keyword evidence="8" id="KW-0809">Transit peptide</keyword>
<keyword evidence="12" id="KW-0411">Iron-sulfur</keyword>
<organism evidence="16 17">
    <name type="scientific">Prymnesium parvum</name>
    <name type="common">Toxic golden alga</name>
    <dbReference type="NCBI Taxonomy" id="97485"/>
    <lineage>
        <taxon>Eukaryota</taxon>
        <taxon>Haptista</taxon>
        <taxon>Haptophyta</taxon>
        <taxon>Prymnesiophyceae</taxon>
        <taxon>Prymnesiales</taxon>
        <taxon>Prymnesiaceae</taxon>
        <taxon>Prymnesium</taxon>
    </lineage>
</organism>
<name>A0AB34JMB0_PRYPA</name>
<dbReference type="Pfam" id="PF08417">
    <property type="entry name" value="PaO"/>
    <property type="match status" value="1"/>
</dbReference>
<keyword evidence="3" id="KW-0150">Chloroplast</keyword>
<dbReference type="Gene3D" id="2.102.10.10">
    <property type="entry name" value="Rieske [2Fe-2S] iron-sulphur domain"/>
    <property type="match status" value="1"/>
</dbReference>
<dbReference type="InterPro" id="IPR013626">
    <property type="entry name" value="PaO"/>
</dbReference>
<keyword evidence="4" id="KW-0934">Plastid</keyword>
<comment type="caution">
    <text evidence="16">The sequence shown here is derived from an EMBL/GenBank/DDBJ whole genome shotgun (WGS) entry which is preliminary data.</text>
</comment>
<dbReference type="GO" id="GO:0046872">
    <property type="term" value="F:metal ion binding"/>
    <property type="evidence" value="ECO:0007669"/>
    <property type="project" value="UniProtKB-KW"/>
</dbReference>
<evidence type="ECO:0000256" key="10">
    <source>
        <dbReference type="ARBA" id="ARBA00023002"/>
    </source>
</evidence>
<accession>A0AB34JMB0</accession>
<evidence type="ECO:0000256" key="12">
    <source>
        <dbReference type="ARBA" id="ARBA00023014"/>
    </source>
</evidence>
<keyword evidence="17" id="KW-1185">Reference proteome</keyword>
<keyword evidence="10" id="KW-0560">Oxidoreductase</keyword>
<evidence type="ECO:0000259" key="15">
    <source>
        <dbReference type="PROSITE" id="PS51296"/>
    </source>
</evidence>
<dbReference type="GO" id="GO:0016020">
    <property type="term" value="C:membrane"/>
    <property type="evidence" value="ECO:0007669"/>
    <property type="project" value="UniProtKB-SubCell"/>
</dbReference>
<evidence type="ECO:0000256" key="7">
    <source>
        <dbReference type="ARBA" id="ARBA00022723"/>
    </source>
</evidence>
<comment type="subcellular location">
    <subcellularLocation>
        <location evidence="2">Membrane</location>
    </subcellularLocation>
    <subcellularLocation>
        <location evidence="1">Plastid</location>
        <location evidence="1">Chloroplast</location>
    </subcellularLocation>
</comment>
<keyword evidence="11" id="KW-0408">Iron</keyword>
<evidence type="ECO:0000256" key="8">
    <source>
        <dbReference type="ARBA" id="ARBA00022946"/>
    </source>
</evidence>
<evidence type="ECO:0000256" key="14">
    <source>
        <dbReference type="SAM" id="SignalP"/>
    </source>
</evidence>
<evidence type="ECO:0000256" key="3">
    <source>
        <dbReference type="ARBA" id="ARBA00022528"/>
    </source>
</evidence>
<feature type="chain" id="PRO_5044281685" description="Rieske domain-containing protein" evidence="14">
    <location>
        <begin position="20"/>
        <end position="530"/>
    </location>
</feature>
<keyword evidence="7" id="KW-0479">Metal-binding</keyword>
<reference evidence="16 17" key="1">
    <citation type="journal article" date="2024" name="Science">
        <title>Giant polyketide synthase enzymes in the biosynthesis of giant marine polyether toxins.</title>
        <authorList>
            <person name="Fallon T.R."/>
            <person name="Shende V.V."/>
            <person name="Wierzbicki I.H."/>
            <person name="Pendleton A.L."/>
            <person name="Watervoot N.F."/>
            <person name="Auber R.P."/>
            <person name="Gonzalez D.J."/>
            <person name="Wisecaver J.H."/>
            <person name="Moore B.S."/>
        </authorList>
    </citation>
    <scope>NUCLEOTIDE SEQUENCE [LARGE SCALE GENOMIC DNA]</scope>
    <source>
        <strain evidence="16 17">12B1</strain>
    </source>
</reference>
<gene>
    <name evidence="16" type="ORF">AB1Y20_018152</name>
</gene>
<evidence type="ECO:0000256" key="6">
    <source>
        <dbReference type="ARBA" id="ARBA00022714"/>
    </source>
</evidence>